<gene>
    <name evidence="2" type="ORF">GCM10010439_25930</name>
</gene>
<proteinExistence type="predicted"/>
<sequence length="148" mass="14644">MSRRTKFAALAAASAASVAAVGLTASPAMAATVATGSLTLNNVPLLGTINCSSTLDGTKTSTTFTVTGATATGCGATVTAQNLPWSGTFGPPSTMYFAMKAAGCTYSGTLTGTTNAGPPRTITFTNQPVTGSGFPCFSGITVSATYTF</sequence>
<reference evidence="3" key="1">
    <citation type="journal article" date="2019" name="Int. J. Syst. Evol. Microbiol.">
        <title>The Global Catalogue of Microorganisms (GCM) 10K type strain sequencing project: providing services to taxonomists for standard genome sequencing and annotation.</title>
        <authorList>
            <consortium name="The Broad Institute Genomics Platform"/>
            <consortium name="The Broad Institute Genome Sequencing Center for Infectious Disease"/>
            <person name="Wu L."/>
            <person name="Ma J."/>
        </authorList>
    </citation>
    <scope>NUCLEOTIDE SEQUENCE [LARGE SCALE GENOMIC DNA]</scope>
    <source>
        <strain evidence="3">JCM 8201</strain>
    </source>
</reference>
<evidence type="ECO:0000313" key="3">
    <source>
        <dbReference type="Proteomes" id="UP001501842"/>
    </source>
</evidence>
<dbReference type="Proteomes" id="UP001501842">
    <property type="component" value="Unassembled WGS sequence"/>
</dbReference>
<dbReference type="RefSeq" id="WP_344450580.1">
    <property type="nucleotide sequence ID" value="NZ_BAAATZ010000009.1"/>
</dbReference>
<evidence type="ECO:0000313" key="2">
    <source>
        <dbReference type="EMBL" id="GAA2725604.1"/>
    </source>
</evidence>
<comment type="caution">
    <text evidence="2">The sequence shown here is derived from an EMBL/GenBank/DDBJ whole genome shotgun (WGS) entry which is preliminary data.</text>
</comment>
<accession>A0ABP6GKZ0</accession>
<organism evidence="2 3">
    <name type="scientific">Actinocorallia aurantiaca</name>
    <dbReference type="NCBI Taxonomy" id="46204"/>
    <lineage>
        <taxon>Bacteria</taxon>
        <taxon>Bacillati</taxon>
        <taxon>Actinomycetota</taxon>
        <taxon>Actinomycetes</taxon>
        <taxon>Streptosporangiales</taxon>
        <taxon>Thermomonosporaceae</taxon>
        <taxon>Actinocorallia</taxon>
    </lineage>
</organism>
<feature type="signal peptide" evidence="1">
    <location>
        <begin position="1"/>
        <end position="30"/>
    </location>
</feature>
<dbReference type="EMBL" id="BAAATZ010000009">
    <property type="protein sequence ID" value="GAA2725604.1"/>
    <property type="molecule type" value="Genomic_DNA"/>
</dbReference>
<keyword evidence="1" id="KW-0732">Signal</keyword>
<protein>
    <submittedName>
        <fullName evidence="2">Uncharacterized protein</fullName>
    </submittedName>
</protein>
<name>A0ABP6GKZ0_9ACTN</name>
<evidence type="ECO:0000256" key="1">
    <source>
        <dbReference type="SAM" id="SignalP"/>
    </source>
</evidence>
<feature type="chain" id="PRO_5045832696" evidence="1">
    <location>
        <begin position="31"/>
        <end position="148"/>
    </location>
</feature>
<keyword evidence="3" id="KW-1185">Reference proteome</keyword>